<evidence type="ECO:0000256" key="4">
    <source>
        <dbReference type="PROSITE-ProRule" id="PRU00284"/>
    </source>
</evidence>
<keyword evidence="5" id="KW-0812">Transmembrane</keyword>
<feature type="transmembrane region" description="Helical" evidence="5">
    <location>
        <begin position="471"/>
        <end position="496"/>
    </location>
</feature>
<dbReference type="FunFam" id="1.10.287.950:FF:000001">
    <property type="entry name" value="Methyl-accepting chemotaxis sensory transducer"/>
    <property type="match status" value="1"/>
</dbReference>
<name>A0A4S1CK09_9BACT</name>
<keyword evidence="5" id="KW-0472">Membrane</keyword>
<dbReference type="PROSITE" id="PS50885">
    <property type="entry name" value="HAMP"/>
    <property type="match status" value="1"/>
</dbReference>
<evidence type="ECO:0000256" key="1">
    <source>
        <dbReference type="ARBA" id="ARBA00004370"/>
    </source>
</evidence>
<comment type="caution">
    <text evidence="8">The sequence shown here is derived from an EMBL/GenBank/DDBJ whole genome shotgun (WGS) entry which is preliminary data.</text>
</comment>
<feature type="transmembrane region" description="Helical" evidence="5">
    <location>
        <begin position="7"/>
        <end position="30"/>
    </location>
</feature>
<dbReference type="EMBL" id="SRSC01000001">
    <property type="protein sequence ID" value="TGU73999.1"/>
    <property type="molecule type" value="Genomic_DNA"/>
</dbReference>
<comment type="similarity">
    <text evidence="3">Belongs to the methyl-accepting chemotaxis (MCP) protein family.</text>
</comment>
<dbReference type="SMART" id="SM00283">
    <property type="entry name" value="MA"/>
    <property type="match status" value="1"/>
</dbReference>
<dbReference type="InterPro" id="IPR003660">
    <property type="entry name" value="HAMP_dom"/>
</dbReference>
<keyword evidence="5" id="KW-1133">Transmembrane helix</keyword>
<feature type="domain" description="Methyl-accepting transducer" evidence="6">
    <location>
        <begin position="553"/>
        <end position="789"/>
    </location>
</feature>
<dbReference type="PANTHER" id="PTHR32089:SF112">
    <property type="entry name" value="LYSOZYME-LIKE PROTEIN-RELATED"/>
    <property type="match status" value="1"/>
</dbReference>
<protein>
    <submittedName>
        <fullName evidence="8">HAMP domain-containing protein</fullName>
    </submittedName>
</protein>
<evidence type="ECO:0000256" key="5">
    <source>
        <dbReference type="SAM" id="Phobius"/>
    </source>
</evidence>
<dbReference type="InterPro" id="IPR004090">
    <property type="entry name" value="Chemotax_Me-accpt_rcpt"/>
</dbReference>
<evidence type="ECO:0000259" key="6">
    <source>
        <dbReference type="PROSITE" id="PS50111"/>
    </source>
</evidence>
<evidence type="ECO:0000313" key="9">
    <source>
        <dbReference type="Proteomes" id="UP000306416"/>
    </source>
</evidence>
<dbReference type="Gene3D" id="1.10.287.950">
    <property type="entry name" value="Methyl-accepting chemotaxis protein"/>
    <property type="match status" value="1"/>
</dbReference>
<organism evidence="8 9">
    <name type="scientific">Geomonas terrae</name>
    <dbReference type="NCBI Taxonomy" id="2562681"/>
    <lineage>
        <taxon>Bacteria</taxon>
        <taxon>Pseudomonadati</taxon>
        <taxon>Thermodesulfobacteriota</taxon>
        <taxon>Desulfuromonadia</taxon>
        <taxon>Geobacterales</taxon>
        <taxon>Geobacteraceae</taxon>
        <taxon>Geomonas</taxon>
    </lineage>
</organism>
<dbReference type="InterPro" id="IPR004089">
    <property type="entry name" value="MCPsignal_dom"/>
</dbReference>
<proteinExistence type="inferred from homology"/>
<dbReference type="PROSITE" id="PS50111">
    <property type="entry name" value="CHEMOTAXIS_TRANSDUC_2"/>
    <property type="match status" value="1"/>
</dbReference>
<evidence type="ECO:0000313" key="8">
    <source>
        <dbReference type="EMBL" id="TGU73999.1"/>
    </source>
</evidence>
<dbReference type="SMART" id="SM00304">
    <property type="entry name" value="HAMP"/>
    <property type="match status" value="1"/>
</dbReference>
<evidence type="ECO:0000259" key="7">
    <source>
        <dbReference type="PROSITE" id="PS50885"/>
    </source>
</evidence>
<comment type="subcellular location">
    <subcellularLocation>
        <location evidence="1">Membrane</location>
    </subcellularLocation>
</comment>
<dbReference type="RefSeq" id="WP_135868341.1">
    <property type="nucleotide sequence ID" value="NZ_SRSC01000001.1"/>
</dbReference>
<dbReference type="Pfam" id="PF00015">
    <property type="entry name" value="MCPsignal"/>
    <property type="match status" value="1"/>
</dbReference>
<dbReference type="PANTHER" id="PTHR32089">
    <property type="entry name" value="METHYL-ACCEPTING CHEMOTAXIS PROTEIN MCPB"/>
    <property type="match status" value="1"/>
</dbReference>
<dbReference type="PRINTS" id="PR00260">
    <property type="entry name" value="CHEMTRNSDUCR"/>
</dbReference>
<dbReference type="CDD" id="cd11386">
    <property type="entry name" value="MCP_signal"/>
    <property type="match status" value="1"/>
</dbReference>
<feature type="domain" description="HAMP" evidence="7">
    <location>
        <begin position="496"/>
        <end position="548"/>
    </location>
</feature>
<evidence type="ECO:0000256" key="2">
    <source>
        <dbReference type="ARBA" id="ARBA00023224"/>
    </source>
</evidence>
<keyword evidence="2 4" id="KW-0807">Transducer</keyword>
<dbReference type="CDD" id="cd06225">
    <property type="entry name" value="HAMP"/>
    <property type="match status" value="1"/>
</dbReference>
<dbReference type="SUPFAM" id="SSF58104">
    <property type="entry name" value="Methyl-accepting chemotaxis protein (MCP) signaling domain"/>
    <property type="match status" value="1"/>
</dbReference>
<sequence length="826" mass="87775">MTVKSKLWGNIALTIVGISVLAGIGLFSIAKVKSSIEILTGKSTPLHLKMLELQQTVEKVSADFMRLEMTTEPAEVTRLSESITTRIKRMETLNDDIVKGGASSSGVDTAVLRDIEKTVVQVASQRLSDMSLFKSEIASVNAELLKAEGSVSAMRRQISQMGNSALSNINSSQAANLQVNSSIKKLLTLQSRLKDINIFMADLELVKSKFKIAPLKERLKNTVELTRNIEVDPGDNPAIKEVKGVATEILNRIGAEEGGLLALRQEMLNNPEKADAEQYATKAREIMKPLEENSKKIFNTIDTLELQIVKDRNKVVSSLGFQNAANGVMEAGSNISVDVKELNAGVRQIMLSGTEAEVGKLSGQLAQSQKRIEANIAAARKLLLDSGQKDLARNITDVSGIIRKAGASIRKIESTKLGVMRSNLAMQKALESAQGISREQAQRSEEQVKSIGENQQQILTGVRRAVDNATLLSYVMIAVSAAVILISFVISLRIIASITRPLAHAKLVTAEIAAGNLTRRIQTGSRDEIGDICDSINNIVVNLHEVLSRVSQNTAQVASASTELSCAAEQMAAGAAQVAGQAATVATASEEMAATSNEIALSCTQAAEGSKQANNAAEAGADVVKETVQGMNQIAEQVRASAVTVGDLGKKSEQIGAIVNTINDIADQTNLLALNAAIEAARAGEQGRGFAVVADEVRALAQRTSSATREIGEMIKAVQQQTRGAIGAMQSGVTRVEAGTVEAAKSGAALEEILQQIGSVTVQVNQIATAAEEQTATTVEISNNIQNINEVVQDTAKNAQESAASAALLSRLAEEQQKLVGQFKLS</sequence>
<dbReference type="GO" id="GO:0007165">
    <property type="term" value="P:signal transduction"/>
    <property type="evidence" value="ECO:0007669"/>
    <property type="project" value="UniProtKB-KW"/>
</dbReference>
<dbReference type="GO" id="GO:0004888">
    <property type="term" value="F:transmembrane signaling receptor activity"/>
    <property type="evidence" value="ECO:0007669"/>
    <property type="project" value="InterPro"/>
</dbReference>
<dbReference type="GO" id="GO:0006935">
    <property type="term" value="P:chemotaxis"/>
    <property type="evidence" value="ECO:0007669"/>
    <property type="project" value="InterPro"/>
</dbReference>
<reference evidence="8 9" key="1">
    <citation type="submission" date="2019-04" db="EMBL/GenBank/DDBJ databases">
        <title>Geobacter oryzae sp. nov., ferric-reducing bacteria isolated from paddy soil.</title>
        <authorList>
            <person name="Xu Z."/>
            <person name="Masuda Y."/>
            <person name="Itoh H."/>
            <person name="Senoo K."/>
        </authorList>
    </citation>
    <scope>NUCLEOTIDE SEQUENCE [LARGE SCALE GENOMIC DNA]</scope>
    <source>
        <strain evidence="8 9">Red111</strain>
    </source>
</reference>
<dbReference type="GO" id="GO:0016020">
    <property type="term" value="C:membrane"/>
    <property type="evidence" value="ECO:0007669"/>
    <property type="project" value="UniProtKB-SubCell"/>
</dbReference>
<accession>A0A4S1CK09</accession>
<gene>
    <name evidence="8" type="ORF">E4633_00560</name>
</gene>
<dbReference type="Proteomes" id="UP000306416">
    <property type="component" value="Unassembled WGS sequence"/>
</dbReference>
<keyword evidence="9" id="KW-1185">Reference proteome</keyword>
<dbReference type="AlphaFoldDB" id="A0A4S1CK09"/>
<evidence type="ECO:0000256" key="3">
    <source>
        <dbReference type="ARBA" id="ARBA00029447"/>
    </source>
</evidence>
<dbReference type="Pfam" id="PF00672">
    <property type="entry name" value="HAMP"/>
    <property type="match status" value="1"/>
</dbReference>